<accession>A0A0W0RBL9</accession>
<dbReference type="Gene3D" id="1.10.10.2830">
    <property type="match status" value="1"/>
</dbReference>
<dbReference type="PANTHER" id="PTHR33375">
    <property type="entry name" value="CHROMOSOME-PARTITIONING PROTEIN PARB-RELATED"/>
    <property type="match status" value="1"/>
</dbReference>
<dbReference type="Pfam" id="PF02195">
    <property type="entry name" value="ParB_N"/>
    <property type="match status" value="1"/>
</dbReference>
<organism evidence="2 3">
    <name type="scientific">Legionella bozemanae</name>
    <name type="common">Fluoribacter bozemanae</name>
    <dbReference type="NCBI Taxonomy" id="447"/>
    <lineage>
        <taxon>Bacteria</taxon>
        <taxon>Pseudomonadati</taxon>
        <taxon>Pseudomonadota</taxon>
        <taxon>Gammaproteobacteria</taxon>
        <taxon>Legionellales</taxon>
        <taxon>Legionellaceae</taxon>
        <taxon>Legionella</taxon>
    </lineage>
</organism>
<keyword evidence="3" id="KW-1185">Reference proteome</keyword>
<comment type="caution">
    <text evidence="2">The sequence shown here is derived from an EMBL/GenBank/DDBJ whole genome shotgun (WGS) entry which is preliminary data.</text>
</comment>
<dbReference type="SUPFAM" id="SSF110849">
    <property type="entry name" value="ParB/Sulfiredoxin"/>
    <property type="match status" value="1"/>
</dbReference>
<dbReference type="InterPro" id="IPR003115">
    <property type="entry name" value="ParB_N"/>
</dbReference>
<dbReference type="SMART" id="SM00470">
    <property type="entry name" value="ParB"/>
    <property type="match status" value="1"/>
</dbReference>
<sequence>MVSKFKLNSVKTGETKEAISRTLAIANDYAGELSIEVLSLDKIELDPENNRELALTLHDAMNGIDPSDPDYAKKKNDWKSLESLAKTILDDQLINPIFVYRFGNKCRLIAGERRTLASAIAGKKEIIARIASQRPVGTKLRVLQWIENNERVDLSLAERVASIEAIVKEYLNENKDKNDNEKITSKVLSDLTGMSITQSRRYILILQASPEIKQAIAEGKIENIKLIELIISVENAEHQQVLLKAAIKNLSFDAIVKLKKELEFSLVTKKEIRGRKQLNVSLGKVKPNIAKIIFDALVSSSILHESIVEQMNTISNNVQWNNGKSVEECFKKIIPLIAQEVR</sequence>
<feature type="domain" description="ParB-like N-terminal" evidence="1">
    <location>
        <begin position="60"/>
        <end position="149"/>
    </location>
</feature>
<dbReference type="InterPro" id="IPR036086">
    <property type="entry name" value="ParB/Sulfiredoxin_sf"/>
</dbReference>
<dbReference type="EMBL" id="LNXU01000056">
    <property type="protein sequence ID" value="KTC68412.1"/>
    <property type="molecule type" value="Genomic_DNA"/>
</dbReference>
<dbReference type="Gene3D" id="3.90.1530.30">
    <property type="match status" value="1"/>
</dbReference>
<dbReference type="SUPFAM" id="SSF109709">
    <property type="entry name" value="KorB DNA-binding domain-like"/>
    <property type="match status" value="1"/>
</dbReference>
<dbReference type="OrthoDB" id="5633000at2"/>
<dbReference type="Proteomes" id="UP000054695">
    <property type="component" value="Unassembled WGS sequence"/>
</dbReference>
<dbReference type="RefSeq" id="WP_058460923.1">
    <property type="nucleotide sequence ID" value="NZ_CAAAIY010000007.1"/>
</dbReference>
<dbReference type="AlphaFoldDB" id="A0A0W0RBL9"/>
<dbReference type="InterPro" id="IPR050336">
    <property type="entry name" value="Chromosome_partition/occlusion"/>
</dbReference>
<dbReference type="GO" id="GO:0007059">
    <property type="term" value="P:chromosome segregation"/>
    <property type="evidence" value="ECO:0007669"/>
    <property type="project" value="TreeGrafter"/>
</dbReference>
<dbReference type="STRING" id="447.Lboz_3397"/>
<gene>
    <name evidence="2" type="primary">parB_4</name>
    <name evidence="2" type="ORF">Lboz_3397</name>
</gene>
<dbReference type="PATRIC" id="fig|447.4.peg.3632"/>
<name>A0A0W0RBL9_LEGBO</name>
<protein>
    <submittedName>
        <fullName evidence="2">Putative chromosome-partitioning protein ParB</fullName>
    </submittedName>
</protein>
<dbReference type="GO" id="GO:0005694">
    <property type="term" value="C:chromosome"/>
    <property type="evidence" value="ECO:0007669"/>
    <property type="project" value="TreeGrafter"/>
</dbReference>
<evidence type="ECO:0000313" key="2">
    <source>
        <dbReference type="EMBL" id="KTC68412.1"/>
    </source>
</evidence>
<evidence type="ECO:0000259" key="1">
    <source>
        <dbReference type="SMART" id="SM00470"/>
    </source>
</evidence>
<proteinExistence type="predicted"/>
<dbReference type="PANTHER" id="PTHR33375:SF1">
    <property type="entry name" value="CHROMOSOME-PARTITIONING PROTEIN PARB-RELATED"/>
    <property type="match status" value="1"/>
</dbReference>
<evidence type="ECO:0000313" key="3">
    <source>
        <dbReference type="Proteomes" id="UP000054695"/>
    </source>
</evidence>
<reference evidence="2 3" key="1">
    <citation type="submission" date="2015-11" db="EMBL/GenBank/DDBJ databases">
        <title>Genomic analysis of 38 Legionella species identifies large and diverse effector repertoires.</title>
        <authorList>
            <person name="Burstein D."/>
            <person name="Amaro F."/>
            <person name="Zusman T."/>
            <person name="Lifshitz Z."/>
            <person name="Cohen O."/>
            <person name="Gilbert J.A."/>
            <person name="Pupko T."/>
            <person name="Shuman H.A."/>
            <person name="Segal G."/>
        </authorList>
    </citation>
    <scope>NUCLEOTIDE SEQUENCE [LARGE SCALE GENOMIC DNA]</scope>
    <source>
        <strain evidence="2 3">WIGA</strain>
    </source>
</reference>